<keyword evidence="2" id="KW-0846">Cobalamin</keyword>
<evidence type="ECO:0000313" key="8">
    <source>
        <dbReference type="Proteomes" id="UP000037084"/>
    </source>
</evidence>
<dbReference type="EMBL" id="LGUV01000035">
    <property type="protein sequence ID" value="KOG56843.1"/>
    <property type="molecule type" value="Genomic_DNA"/>
</dbReference>
<dbReference type="PANTHER" id="PTHR43371:SF1">
    <property type="entry name" value="RIBONUCLEOSIDE-DIPHOSPHATE REDUCTASE"/>
    <property type="match status" value="1"/>
</dbReference>
<proteinExistence type="predicted"/>
<evidence type="ECO:0000259" key="6">
    <source>
        <dbReference type="Pfam" id="PF02867"/>
    </source>
</evidence>
<dbReference type="Pfam" id="PF02867">
    <property type="entry name" value="Ribonuc_red_lgC"/>
    <property type="match status" value="1"/>
</dbReference>
<evidence type="ECO:0000313" key="7">
    <source>
        <dbReference type="EMBL" id="KOG56843.1"/>
    </source>
</evidence>
<dbReference type="Gene3D" id="3.20.70.20">
    <property type="match status" value="1"/>
</dbReference>
<dbReference type="Proteomes" id="UP000037084">
    <property type="component" value="Unassembled WGS sequence"/>
</dbReference>
<dbReference type="InterPro" id="IPR050862">
    <property type="entry name" value="RdRp_reductase_class-2"/>
</dbReference>
<gene>
    <name evidence="7" type="ORF">ADK75_06400</name>
</gene>
<name>A0A0L8N2M9_STRVG</name>
<evidence type="ECO:0000256" key="4">
    <source>
        <dbReference type="ARBA" id="ARBA00023285"/>
    </source>
</evidence>
<accession>A0A0L8N2M9</accession>
<dbReference type="PANTHER" id="PTHR43371">
    <property type="entry name" value="VITAMIN B12-DEPENDENT RIBONUCLEOTIDE REDUCTASE"/>
    <property type="match status" value="1"/>
</dbReference>
<comment type="caution">
    <text evidence="7">The sequence shown here is derived from an EMBL/GenBank/DDBJ whole genome shotgun (WGS) entry which is preliminary data.</text>
</comment>
<organism evidence="7 8">
    <name type="scientific">Streptomyces virginiae</name>
    <name type="common">Streptomyces cinnamonensis</name>
    <dbReference type="NCBI Taxonomy" id="1961"/>
    <lineage>
        <taxon>Bacteria</taxon>
        <taxon>Bacillati</taxon>
        <taxon>Actinomycetota</taxon>
        <taxon>Actinomycetes</taxon>
        <taxon>Kitasatosporales</taxon>
        <taxon>Streptomycetaceae</taxon>
        <taxon>Streptomyces</taxon>
    </lineage>
</organism>
<comment type="cofactor">
    <cofactor evidence="1">
        <name>adenosylcob(III)alamin</name>
        <dbReference type="ChEBI" id="CHEBI:18408"/>
    </cofactor>
</comment>
<dbReference type="AlphaFoldDB" id="A0A0L8N2M9"/>
<evidence type="ECO:0000256" key="5">
    <source>
        <dbReference type="SAM" id="MobiDB-lite"/>
    </source>
</evidence>
<dbReference type="InterPro" id="IPR000788">
    <property type="entry name" value="RNR_lg_C"/>
</dbReference>
<dbReference type="RefSeq" id="WP_248843254.1">
    <property type="nucleotide sequence ID" value="NZ_LGUV01000035.1"/>
</dbReference>
<dbReference type="GO" id="GO:0031419">
    <property type="term" value="F:cobalamin binding"/>
    <property type="evidence" value="ECO:0007669"/>
    <property type="project" value="UniProtKB-KW"/>
</dbReference>
<evidence type="ECO:0000256" key="2">
    <source>
        <dbReference type="ARBA" id="ARBA00022628"/>
    </source>
</evidence>
<protein>
    <recommendedName>
        <fullName evidence="6">Ribonucleotide reductase large subunit C-terminal domain-containing protein</fullName>
    </recommendedName>
</protein>
<keyword evidence="4" id="KW-0170">Cobalt</keyword>
<evidence type="ECO:0000256" key="1">
    <source>
        <dbReference type="ARBA" id="ARBA00001922"/>
    </source>
</evidence>
<sequence>VRMMAAIQPWISGAISKTVNMPESATVEEIEEIEEIYFEAWKLGVKALAIYRDNCKVGQPLSTGQHQARRTEQDVPATILTQ</sequence>
<keyword evidence="3" id="KW-0560">Oxidoreductase</keyword>
<dbReference type="GO" id="GO:0004748">
    <property type="term" value="F:ribonucleoside-diphosphate reductase activity, thioredoxin disulfide as acceptor"/>
    <property type="evidence" value="ECO:0007669"/>
    <property type="project" value="TreeGrafter"/>
</dbReference>
<dbReference type="PATRIC" id="fig|1961.12.peg.1436"/>
<feature type="domain" description="Ribonucleotide reductase large subunit C-terminal" evidence="6">
    <location>
        <begin position="1"/>
        <end position="51"/>
    </location>
</feature>
<feature type="region of interest" description="Disordered" evidence="5">
    <location>
        <begin position="60"/>
        <end position="82"/>
    </location>
</feature>
<reference evidence="8" key="1">
    <citation type="submission" date="2015-07" db="EMBL/GenBank/DDBJ databases">
        <authorList>
            <consortium name="Consortium for Microbial Forensics and Genomics (microFORGE)"/>
            <person name="Knight B.M."/>
            <person name="Roberts D.P."/>
            <person name="Lin D."/>
            <person name="Hari K."/>
            <person name="Fletcher J."/>
            <person name="Melcher U."/>
            <person name="Blagden T."/>
            <person name="Winegar R.A."/>
        </authorList>
    </citation>
    <scope>NUCLEOTIDE SEQUENCE [LARGE SCALE GENOMIC DNA]</scope>
    <source>
        <strain evidence="8">NRRL B-1447</strain>
    </source>
</reference>
<feature type="non-terminal residue" evidence="7">
    <location>
        <position position="1"/>
    </location>
</feature>
<dbReference type="SUPFAM" id="SSF51998">
    <property type="entry name" value="PFL-like glycyl radical enzymes"/>
    <property type="match status" value="1"/>
</dbReference>
<evidence type="ECO:0000256" key="3">
    <source>
        <dbReference type="ARBA" id="ARBA00023002"/>
    </source>
</evidence>